<dbReference type="InterPro" id="IPR003593">
    <property type="entry name" value="AAA+_ATPase"/>
</dbReference>
<dbReference type="SUPFAM" id="SSF52540">
    <property type="entry name" value="P-loop containing nucleoside triphosphate hydrolases"/>
    <property type="match status" value="1"/>
</dbReference>
<feature type="region of interest" description="Disordered" evidence="1">
    <location>
        <begin position="50"/>
        <end position="73"/>
    </location>
</feature>
<dbReference type="EMBL" id="CP099418">
    <property type="protein sequence ID" value="USW48646.1"/>
    <property type="molecule type" value="Genomic_DNA"/>
</dbReference>
<dbReference type="Proteomes" id="UP001056384">
    <property type="component" value="Chromosome 1"/>
</dbReference>
<dbReference type="AlphaFoldDB" id="A0A9Q9EEC5"/>
<protein>
    <submittedName>
        <fullName evidence="3">AAA+ ATPase domain, P-loop containing nucleoside triphosphate hydrolase</fullName>
    </submittedName>
</protein>
<evidence type="ECO:0000256" key="1">
    <source>
        <dbReference type="SAM" id="MobiDB-lite"/>
    </source>
</evidence>
<dbReference type="InterPro" id="IPR027417">
    <property type="entry name" value="P-loop_NTPase"/>
</dbReference>
<feature type="compositionally biased region" description="Polar residues" evidence="1">
    <location>
        <begin position="63"/>
        <end position="73"/>
    </location>
</feature>
<dbReference type="GO" id="GO:0016787">
    <property type="term" value="F:hydrolase activity"/>
    <property type="evidence" value="ECO:0007669"/>
    <property type="project" value="UniProtKB-KW"/>
</dbReference>
<feature type="domain" description="AAA+ ATPase" evidence="2">
    <location>
        <begin position="108"/>
        <end position="435"/>
    </location>
</feature>
<name>A0A9Q9EEC5_9PEZI</name>
<organism evidence="3 4">
    <name type="scientific">Septoria linicola</name>
    <dbReference type="NCBI Taxonomy" id="215465"/>
    <lineage>
        <taxon>Eukaryota</taxon>
        <taxon>Fungi</taxon>
        <taxon>Dikarya</taxon>
        <taxon>Ascomycota</taxon>
        <taxon>Pezizomycotina</taxon>
        <taxon>Dothideomycetes</taxon>
        <taxon>Dothideomycetidae</taxon>
        <taxon>Mycosphaerellales</taxon>
        <taxon>Mycosphaerellaceae</taxon>
        <taxon>Septoria</taxon>
    </lineage>
</organism>
<sequence length="531" mass="57860">MSSAYLEQKAQFQKNYLSTATTGRGGKQEEVRTSPLFSLAVKHIVDPVCDDKNSRPSCKKADTPSTTIPGVSSNQAAPVLPQYGLLGFHIGDSSTIGHNEPIMMNVNAPNSVFICGSQGSGKSYTLSALLENCLLNDKTVGELSQPVAGVVFHYDVDSSESIAEVANLCSRGIEVNVLVSHSNERALREAYGRVGSTKTRKPKIRPLLLRSSDLSIDCMNRLMAFGEKVGPVPLYMEVVQRILRQMAIKGQEVFDYKHFRLLLDGEELTRDQTGPMNLRFSLLESFMHPTDLPILSGVWRPPAPPSKKKNKSQENLFDLKPGTLTIIDLSDTFIDSSTVCILFEICLGLIKSHGPPAGLVVALDEAHKFLSSSSSSAAASSFTERLLTTIREQRHNATRVIIATQEPSIDARLLDLCSVSIVHRFSSPAWFAAMREHLGGASRMIVGRKKGGDADGEEEEQEGLFEKILDLDVGESLVFCPQAFVRVEEVGQGTEVRKLGARAMKMKTRARLGVDGGVSLLASRAKTGLNV</sequence>
<feature type="compositionally biased region" description="Basic and acidic residues" evidence="1">
    <location>
        <begin position="50"/>
        <end position="62"/>
    </location>
</feature>
<keyword evidence="4" id="KW-1185">Reference proteome</keyword>
<proteinExistence type="predicted"/>
<dbReference type="SMART" id="SM00382">
    <property type="entry name" value="AAA"/>
    <property type="match status" value="1"/>
</dbReference>
<evidence type="ECO:0000259" key="2">
    <source>
        <dbReference type="SMART" id="SM00382"/>
    </source>
</evidence>
<keyword evidence="3" id="KW-0378">Hydrolase</keyword>
<accession>A0A9Q9EEC5</accession>
<reference evidence="3" key="1">
    <citation type="submission" date="2022-06" db="EMBL/GenBank/DDBJ databases">
        <title>Complete genome sequences of two strains of the flax pathogen Septoria linicola.</title>
        <authorList>
            <person name="Lapalu N."/>
            <person name="Simon A."/>
            <person name="Demenou B."/>
            <person name="Paumier D."/>
            <person name="Guillot M.-P."/>
            <person name="Gout L."/>
            <person name="Valade R."/>
        </authorList>
    </citation>
    <scope>NUCLEOTIDE SEQUENCE</scope>
    <source>
        <strain evidence="3">SE15195</strain>
    </source>
</reference>
<dbReference type="Gene3D" id="3.40.50.300">
    <property type="entry name" value="P-loop containing nucleotide triphosphate hydrolases"/>
    <property type="match status" value="1"/>
</dbReference>
<evidence type="ECO:0000313" key="3">
    <source>
        <dbReference type="EMBL" id="USW48646.1"/>
    </source>
</evidence>
<gene>
    <name evidence="3" type="ORF">Slin15195_G019650</name>
</gene>
<evidence type="ECO:0000313" key="4">
    <source>
        <dbReference type="Proteomes" id="UP001056384"/>
    </source>
</evidence>